<keyword evidence="1" id="KW-1133">Transmembrane helix</keyword>
<protein>
    <recommendedName>
        <fullName evidence="4">Yip1 domain-containing protein</fullName>
    </recommendedName>
</protein>
<feature type="transmembrane region" description="Helical" evidence="1">
    <location>
        <begin position="74"/>
        <end position="99"/>
    </location>
</feature>
<evidence type="ECO:0000313" key="2">
    <source>
        <dbReference type="EMBL" id="APH53936.1"/>
    </source>
</evidence>
<evidence type="ECO:0000256" key="1">
    <source>
        <dbReference type="SAM" id="Phobius"/>
    </source>
</evidence>
<evidence type="ECO:0000313" key="3">
    <source>
        <dbReference type="Proteomes" id="UP000182373"/>
    </source>
</evidence>
<proteinExistence type="predicted"/>
<dbReference type="Proteomes" id="UP000182373">
    <property type="component" value="Chromosome"/>
</dbReference>
<feature type="transmembrane region" description="Helical" evidence="1">
    <location>
        <begin position="172"/>
        <end position="191"/>
    </location>
</feature>
<dbReference type="AlphaFoldDB" id="A0AAC9K8N6"/>
<accession>A0AAC9K8N6</accession>
<gene>
    <name evidence="2" type="ORF">GbCGDNIH9_0688</name>
</gene>
<feature type="transmembrane region" description="Helical" evidence="1">
    <location>
        <begin position="142"/>
        <end position="166"/>
    </location>
</feature>
<evidence type="ECO:0008006" key="4">
    <source>
        <dbReference type="Google" id="ProtNLM"/>
    </source>
</evidence>
<sequence length="213" mass="23019">MIGPNRFRQGDAPSGESRQRIVLRGLVRLARFDRRGLSDFGSGIEALLGALAPVIGCALAVSLLLVFNHASRAGLAYLLQSIVLLLTPLLVSDILVHFWNRRQEWGLYATVLIWSQWIALFAGMILLLAAQVMVSAGLQQEDAVAVLVMLLAVYGIALQCFLARVILNISALRIIVLIVLTNLGTAVLAFGPAQISRMMHPPHHASVPAEKAG</sequence>
<keyword evidence="1" id="KW-0812">Transmembrane</keyword>
<feature type="transmembrane region" description="Helical" evidence="1">
    <location>
        <begin position="46"/>
        <end position="67"/>
    </location>
</feature>
<dbReference type="RefSeq" id="WP_072572111.1">
    <property type="nucleotide sequence ID" value="NZ_CP018191.1"/>
</dbReference>
<keyword evidence="1" id="KW-0472">Membrane</keyword>
<dbReference type="EMBL" id="CP018191">
    <property type="protein sequence ID" value="APH53936.1"/>
    <property type="molecule type" value="Genomic_DNA"/>
</dbReference>
<reference evidence="3" key="1">
    <citation type="submission" date="2016-11" db="EMBL/GenBank/DDBJ databases">
        <title>Comparative genomic and phenotypic analysis of Granulibacter bethesdensis clinical isolates from patients with chronic granulomatous disease.</title>
        <authorList>
            <person name="Zarember K.A."/>
            <person name="Porcella S.F."/>
            <person name="Chu J."/>
            <person name="Ding L."/>
            <person name="Dahlstrom E."/>
            <person name="Barbian K."/>
            <person name="Martens C."/>
            <person name="Sykora L."/>
            <person name="Kramer S."/>
            <person name="Pettinato A.M."/>
            <person name="Hong H."/>
            <person name="Wald G."/>
            <person name="Berg L.J."/>
            <person name="Rogge L.S."/>
            <person name="Greenberg D.E."/>
            <person name="Falcone E.L."/>
            <person name="Neves J.F."/>
            <person name="Simoes M.J."/>
            <person name="Casal M."/>
            <person name="Rodriguez-Lopez F.C."/>
            <person name="Zelazny A."/>
            <person name="Gallin J.I."/>
            <person name="Holland S.M."/>
        </authorList>
    </citation>
    <scope>NUCLEOTIDE SEQUENCE [LARGE SCALE GENOMIC DNA]</scope>
    <source>
        <strain evidence="3">NIH9.1</strain>
    </source>
</reference>
<name>A0AAC9K8N6_9PROT</name>
<feature type="transmembrane region" description="Helical" evidence="1">
    <location>
        <begin position="105"/>
        <end position="130"/>
    </location>
</feature>
<organism evidence="2 3">
    <name type="scientific">Granulibacter bethesdensis</name>
    <dbReference type="NCBI Taxonomy" id="364410"/>
    <lineage>
        <taxon>Bacteria</taxon>
        <taxon>Pseudomonadati</taxon>
        <taxon>Pseudomonadota</taxon>
        <taxon>Alphaproteobacteria</taxon>
        <taxon>Acetobacterales</taxon>
        <taxon>Acetobacteraceae</taxon>
        <taxon>Granulibacter</taxon>
    </lineage>
</organism>